<protein>
    <submittedName>
        <fullName evidence="1">Uncharacterized protein</fullName>
    </submittedName>
</protein>
<proteinExistence type="predicted"/>
<gene>
    <name evidence="1" type="ORF">C8A04DRAFT_13229</name>
</gene>
<evidence type="ECO:0000313" key="2">
    <source>
        <dbReference type="Proteomes" id="UP001302676"/>
    </source>
</evidence>
<dbReference type="Proteomes" id="UP001302676">
    <property type="component" value="Unassembled WGS sequence"/>
</dbReference>
<sequence length="51" mass="6100">MCFWRHQRYACTHPAPDKFASPCEKYPTCNVKRFQQGIFNLRTRCPACIYD</sequence>
<reference evidence="1" key="1">
    <citation type="journal article" date="2023" name="Mol. Phylogenet. Evol.">
        <title>Genome-scale phylogeny and comparative genomics of the fungal order Sordariales.</title>
        <authorList>
            <person name="Hensen N."/>
            <person name="Bonometti L."/>
            <person name="Westerberg I."/>
            <person name="Brannstrom I.O."/>
            <person name="Guillou S."/>
            <person name="Cros-Aarteil S."/>
            <person name="Calhoun S."/>
            <person name="Haridas S."/>
            <person name="Kuo A."/>
            <person name="Mondo S."/>
            <person name="Pangilinan J."/>
            <person name="Riley R."/>
            <person name="LaButti K."/>
            <person name="Andreopoulos B."/>
            <person name="Lipzen A."/>
            <person name="Chen C."/>
            <person name="Yan M."/>
            <person name="Daum C."/>
            <person name="Ng V."/>
            <person name="Clum A."/>
            <person name="Steindorff A."/>
            <person name="Ohm R.A."/>
            <person name="Martin F."/>
            <person name="Silar P."/>
            <person name="Natvig D.O."/>
            <person name="Lalanne C."/>
            <person name="Gautier V."/>
            <person name="Ament-Velasquez S.L."/>
            <person name="Kruys A."/>
            <person name="Hutchinson M.I."/>
            <person name="Powell A.J."/>
            <person name="Barry K."/>
            <person name="Miller A.N."/>
            <person name="Grigoriev I.V."/>
            <person name="Debuchy R."/>
            <person name="Gladieux P."/>
            <person name="Hiltunen Thoren M."/>
            <person name="Johannesson H."/>
        </authorList>
    </citation>
    <scope>NUCLEOTIDE SEQUENCE</scope>
    <source>
        <strain evidence="1">CBS 141.50</strain>
    </source>
</reference>
<dbReference type="EMBL" id="MU853597">
    <property type="protein sequence ID" value="KAK4142432.1"/>
    <property type="molecule type" value="Genomic_DNA"/>
</dbReference>
<reference evidence="1" key="2">
    <citation type="submission" date="2023-05" db="EMBL/GenBank/DDBJ databases">
        <authorList>
            <consortium name="Lawrence Berkeley National Laboratory"/>
            <person name="Steindorff A."/>
            <person name="Hensen N."/>
            <person name="Bonometti L."/>
            <person name="Westerberg I."/>
            <person name="Brannstrom I.O."/>
            <person name="Guillou S."/>
            <person name="Cros-Aarteil S."/>
            <person name="Calhoun S."/>
            <person name="Haridas S."/>
            <person name="Kuo A."/>
            <person name="Mondo S."/>
            <person name="Pangilinan J."/>
            <person name="Riley R."/>
            <person name="Labutti K."/>
            <person name="Andreopoulos B."/>
            <person name="Lipzen A."/>
            <person name="Chen C."/>
            <person name="Yanf M."/>
            <person name="Daum C."/>
            <person name="Ng V."/>
            <person name="Clum A."/>
            <person name="Ohm R."/>
            <person name="Martin F."/>
            <person name="Silar P."/>
            <person name="Natvig D."/>
            <person name="Lalanne C."/>
            <person name="Gautier V."/>
            <person name="Ament-Velasquez S.L."/>
            <person name="Kruys A."/>
            <person name="Hutchinson M.I."/>
            <person name="Powell A.J."/>
            <person name="Barry K."/>
            <person name="Miller A.N."/>
            <person name="Grigoriev I.V."/>
            <person name="Debuchy R."/>
            <person name="Gladieux P."/>
            <person name="Thoren M.H."/>
            <person name="Johannesson H."/>
        </authorList>
    </citation>
    <scope>NUCLEOTIDE SEQUENCE</scope>
    <source>
        <strain evidence="1">CBS 141.50</strain>
    </source>
</reference>
<evidence type="ECO:0000313" key="1">
    <source>
        <dbReference type="EMBL" id="KAK4142432.1"/>
    </source>
</evidence>
<name>A0AAN6ZL34_9PEZI</name>
<dbReference type="RefSeq" id="XP_062635803.1">
    <property type="nucleotide sequence ID" value="XM_062777630.1"/>
</dbReference>
<dbReference type="GeneID" id="87814243"/>
<dbReference type="AlphaFoldDB" id="A0AAN6ZL34"/>
<accession>A0AAN6ZL34</accession>
<comment type="caution">
    <text evidence="1">The sequence shown here is derived from an EMBL/GenBank/DDBJ whole genome shotgun (WGS) entry which is preliminary data.</text>
</comment>
<organism evidence="1 2">
    <name type="scientific">Dichotomopilus funicola</name>
    <dbReference type="NCBI Taxonomy" id="1934379"/>
    <lineage>
        <taxon>Eukaryota</taxon>
        <taxon>Fungi</taxon>
        <taxon>Dikarya</taxon>
        <taxon>Ascomycota</taxon>
        <taxon>Pezizomycotina</taxon>
        <taxon>Sordariomycetes</taxon>
        <taxon>Sordariomycetidae</taxon>
        <taxon>Sordariales</taxon>
        <taxon>Chaetomiaceae</taxon>
        <taxon>Dichotomopilus</taxon>
    </lineage>
</organism>
<keyword evidence="2" id="KW-1185">Reference proteome</keyword>